<feature type="non-terminal residue" evidence="1">
    <location>
        <position position="116"/>
    </location>
</feature>
<name>A0A820MY27_9BILA</name>
<comment type="caution">
    <text evidence="1">The sequence shown here is derived from an EMBL/GenBank/DDBJ whole genome shotgun (WGS) entry which is preliminary data.</text>
</comment>
<dbReference type="EMBL" id="CAJOBB010021855">
    <property type="protein sequence ID" value="CAF4379910.1"/>
    <property type="molecule type" value="Genomic_DNA"/>
</dbReference>
<reference evidence="1" key="1">
    <citation type="submission" date="2021-02" db="EMBL/GenBank/DDBJ databases">
        <authorList>
            <person name="Nowell W R."/>
        </authorList>
    </citation>
    <scope>NUCLEOTIDE SEQUENCE</scope>
</reference>
<feature type="non-terminal residue" evidence="1">
    <location>
        <position position="1"/>
    </location>
</feature>
<protein>
    <submittedName>
        <fullName evidence="1">Uncharacterized protein</fullName>
    </submittedName>
</protein>
<accession>A0A820MY27</accession>
<proteinExistence type="predicted"/>
<evidence type="ECO:0000313" key="1">
    <source>
        <dbReference type="EMBL" id="CAF4379910.1"/>
    </source>
</evidence>
<dbReference type="Proteomes" id="UP000663868">
    <property type="component" value="Unassembled WGS sequence"/>
</dbReference>
<gene>
    <name evidence="1" type="ORF">KXQ929_LOCUS49851</name>
</gene>
<organism evidence="1 2">
    <name type="scientific">Adineta steineri</name>
    <dbReference type="NCBI Taxonomy" id="433720"/>
    <lineage>
        <taxon>Eukaryota</taxon>
        <taxon>Metazoa</taxon>
        <taxon>Spiralia</taxon>
        <taxon>Gnathifera</taxon>
        <taxon>Rotifera</taxon>
        <taxon>Eurotatoria</taxon>
        <taxon>Bdelloidea</taxon>
        <taxon>Adinetida</taxon>
        <taxon>Adinetidae</taxon>
        <taxon>Adineta</taxon>
    </lineage>
</organism>
<dbReference type="AlphaFoldDB" id="A0A820MY27"/>
<evidence type="ECO:0000313" key="2">
    <source>
        <dbReference type="Proteomes" id="UP000663868"/>
    </source>
</evidence>
<sequence>SSILTADKLSSCVKYNNLETYSILWLDPVVNDAKEYIEAQQRLRTSINYIRTFKTIDNCEQYIQTVPEQDRIFLIINNQFGQELIPQIHQYQQIFAIYIYINDDKRNTQWTKEFKK</sequence>